<dbReference type="SUPFAM" id="SSF53383">
    <property type="entry name" value="PLP-dependent transferases"/>
    <property type="match status" value="1"/>
</dbReference>
<dbReference type="GO" id="GO:0030170">
    <property type="term" value="F:pyridoxal phosphate binding"/>
    <property type="evidence" value="ECO:0007669"/>
    <property type="project" value="UniProtKB-UniRule"/>
</dbReference>
<keyword evidence="9 11" id="KW-0663">Pyridoxal phosphate</keyword>
<dbReference type="PROSITE" id="PS00096">
    <property type="entry name" value="SHMT"/>
    <property type="match status" value="1"/>
</dbReference>
<accession>A0A940DHF7</accession>
<evidence type="ECO:0000256" key="11">
    <source>
        <dbReference type="HAMAP-Rule" id="MF_00051"/>
    </source>
</evidence>
<keyword evidence="8 11" id="KW-0808">Transferase</keyword>
<dbReference type="EC" id="2.1.2.1" evidence="11"/>
<sequence>MIDLRPIKEADEELYGALVRELERQQGNVELIASENFVSLPVLTAAGTHLTNKYAEGYPGKRYYGGCQFVDEAEELARERAKKLFDVKYVNVQPHSGSSANFQVYFSLLNNGDTVLGMNLGHGGHLTHGSPVNVSGKNYKFVAYGVNSEGYIDYDEVERIAAESGAKLIVAGASAYPRAIDFKRFREIADKTGALLMVDMAHIAGLVAAGLHMSPVPYADVVTTTTHKTLRGPRGGMIMTDNEEIAKRIDKAVFPGTQGGPLMHIIAAKAVALKEALSPEFKKYQEQVVANAKALAATLMAGGIKLFSNGTDNHLMLVDLRGTGVTGKELEHLLDEAHITANKNSIPNDDASPFNPNGLRIGTPAATTRGMDEEAMKVIGECIVDIIRNKEAAVEGVKARIAELTARYPLYKDDFILE</sequence>
<comment type="subcellular location">
    <subcellularLocation>
        <location evidence="2 11">Cytoplasm</location>
    </subcellularLocation>
</comment>
<comment type="pathway">
    <text evidence="11">Amino-acid biosynthesis; glycine biosynthesis; glycine from L-serine: step 1/1.</text>
</comment>
<protein>
    <recommendedName>
        <fullName evidence="11">Serine hydroxymethyltransferase</fullName>
        <shortName evidence="11">SHMT</shortName>
        <shortName evidence="11">Serine methylase</shortName>
        <ecNumber evidence="11">2.1.2.1</ecNumber>
    </recommendedName>
</protein>
<dbReference type="PIRSF" id="PIRSF000412">
    <property type="entry name" value="SHMT"/>
    <property type="match status" value="1"/>
</dbReference>
<evidence type="ECO:0000313" key="14">
    <source>
        <dbReference type="EMBL" id="MBO8424469.1"/>
    </source>
</evidence>
<feature type="site" description="Plays an important role in substrate specificity" evidence="11">
    <location>
        <position position="227"/>
    </location>
</feature>
<dbReference type="InterPro" id="IPR015421">
    <property type="entry name" value="PyrdxlP-dep_Trfase_major"/>
</dbReference>
<comment type="cofactor">
    <cofactor evidence="1 11 12">
        <name>pyridoxal 5'-phosphate</name>
        <dbReference type="ChEBI" id="CHEBI:597326"/>
    </cofactor>
</comment>
<keyword evidence="6 11" id="KW-0554">One-carbon metabolism</keyword>
<dbReference type="GO" id="GO:0004372">
    <property type="term" value="F:glycine hydroxymethyltransferase activity"/>
    <property type="evidence" value="ECO:0007669"/>
    <property type="project" value="UniProtKB-UniRule"/>
</dbReference>
<evidence type="ECO:0000256" key="9">
    <source>
        <dbReference type="ARBA" id="ARBA00022898"/>
    </source>
</evidence>
<dbReference type="GO" id="GO:0005829">
    <property type="term" value="C:cytosol"/>
    <property type="evidence" value="ECO:0007669"/>
    <property type="project" value="TreeGrafter"/>
</dbReference>
<dbReference type="InterPro" id="IPR039429">
    <property type="entry name" value="SHMT-like_dom"/>
</dbReference>
<gene>
    <name evidence="11" type="primary">glyA</name>
    <name evidence="14" type="ORF">IAB16_05575</name>
</gene>
<dbReference type="InterPro" id="IPR015422">
    <property type="entry name" value="PyrdxlP-dep_Trfase_small"/>
</dbReference>
<feature type="binding site" evidence="11">
    <location>
        <begin position="352"/>
        <end position="354"/>
    </location>
    <ligand>
        <name>(6S)-5,6,7,8-tetrahydrofolate</name>
        <dbReference type="ChEBI" id="CHEBI:57453"/>
    </ligand>
</feature>
<evidence type="ECO:0000256" key="7">
    <source>
        <dbReference type="ARBA" id="ARBA00022605"/>
    </source>
</evidence>
<comment type="subunit">
    <text evidence="4 11">Homodimer.</text>
</comment>
<feature type="binding site" evidence="11">
    <location>
        <position position="120"/>
    </location>
    <ligand>
        <name>(6S)-5,6,7,8-tetrahydrofolate</name>
        <dbReference type="ChEBI" id="CHEBI:57453"/>
    </ligand>
</feature>
<comment type="function">
    <text evidence="10">Catalyzes the reversible interconversion of serine and glycine with tetrahydrofolate (THF) serving as the one-carbon carrier. This reaction serves as the major source of one-carbon groups required for the biosynthesis of purines, thymidylate, methionine, and other important biomolecules. Also exhibits THF-independent aldolase activity toward beta-hydroxyamino acids, producing glycine and aldehydes, via a retro-aldol mechanism. Thus, is able to catalyze the cleavage of L-allo-threonine.</text>
</comment>
<dbReference type="InterPro" id="IPR019798">
    <property type="entry name" value="Ser_HO-MeTrfase_PLP_BS"/>
</dbReference>
<evidence type="ECO:0000256" key="12">
    <source>
        <dbReference type="PIRSR" id="PIRSR000412-50"/>
    </source>
</evidence>
<dbReference type="PANTHER" id="PTHR11680">
    <property type="entry name" value="SERINE HYDROXYMETHYLTRANSFERASE"/>
    <property type="match status" value="1"/>
</dbReference>
<dbReference type="Proteomes" id="UP000727857">
    <property type="component" value="Unassembled WGS sequence"/>
</dbReference>
<dbReference type="EMBL" id="JADINF010000140">
    <property type="protein sequence ID" value="MBO8424469.1"/>
    <property type="molecule type" value="Genomic_DNA"/>
</dbReference>
<evidence type="ECO:0000256" key="1">
    <source>
        <dbReference type="ARBA" id="ARBA00001933"/>
    </source>
</evidence>
<dbReference type="NCBIfam" id="NF000586">
    <property type="entry name" value="PRK00011.1"/>
    <property type="match status" value="1"/>
</dbReference>
<dbReference type="Gene3D" id="3.40.640.10">
    <property type="entry name" value="Type I PLP-dependent aspartate aminotransferase-like (Major domain)"/>
    <property type="match status" value="1"/>
</dbReference>
<dbReference type="Pfam" id="PF00464">
    <property type="entry name" value="SHMT"/>
    <property type="match status" value="1"/>
</dbReference>
<comment type="pathway">
    <text evidence="11">One-carbon metabolism; tetrahydrofolate interconversion.</text>
</comment>
<comment type="caution">
    <text evidence="14">The sequence shown here is derived from an EMBL/GenBank/DDBJ whole genome shotgun (WGS) entry which is preliminary data.</text>
</comment>
<feature type="binding site" evidence="11">
    <location>
        <position position="243"/>
    </location>
    <ligand>
        <name>(6S)-5,6,7,8-tetrahydrofolate</name>
        <dbReference type="ChEBI" id="CHEBI:57453"/>
    </ligand>
</feature>
<feature type="binding site" evidence="11">
    <location>
        <begin position="124"/>
        <end position="126"/>
    </location>
    <ligand>
        <name>(6S)-5,6,7,8-tetrahydrofolate</name>
        <dbReference type="ChEBI" id="CHEBI:57453"/>
    </ligand>
</feature>
<dbReference type="GO" id="GO:0019264">
    <property type="term" value="P:glycine biosynthetic process from serine"/>
    <property type="evidence" value="ECO:0007669"/>
    <property type="project" value="UniProtKB-UniRule"/>
</dbReference>
<evidence type="ECO:0000256" key="4">
    <source>
        <dbReference type="ARBA" id="ARBA00011738"/>
    </source>
</evidence>
<evidence type="ECO:0000256" key="8">
    <source>
        <dbReference type="ARBA" id="ARBA00022679"/>
    </source>
</evidence>
<comment type="catalytic activity">
    <reaction evidence="11">
        <text>(6R)-5,10-methylene-5,6,7,8-tetrahydrofolate + glycine + H2O = (6S)-5,6,7,8-tetrahydrofolate + L-serine</text>
        <dbReference type="Rhea" id="RHEA:15481"/>
        <dbReference type="ChEBI" id="CHEBI:15377"/>
        <dbReference type="ChEBI" id="CHEBI:15636"/>
        <dbReference type="ChEBI" id="CHEBI:33384"/>
        <dbReference type="ChEBI" id="CHEBI:57305"/>
        <dbReference type="ChEBI" id="CHEBI:57453"/>
        <dbReference type="EC" id="2.1.2.1"/>
    </reaction>
</comment>
<evidence type="ECO:0000313" key="15">
    <source>
        <dbReference type="Proteomes" id="UP000727857"/>
    </source>
</evidence>
<dbReference type="AlphaFoldDB" id="A0A940DHF7"/>
<evidence type="ECO:0000256" key="3">
    <source>
        <dbReference type="ARBA" id="ARBA00006376"/>
    </source>
</evidence>
<proteinExistence type="inferred from homology"/>
<reference evidence="14" key="2">
    <citation type="journal article" date="2021" name="PeerJ">
        <title>Extensive microbial diversity within the chicken gut microbiome revealed by metagenomics and culture.</title>
        <authorList>
            <person name="Gilroy R."/>
            <person name="Ravi A."/>
            <person name="Getino M."/>
            <person name="Pursley I."/>
            <person name="Horton D.L."/>
            <person name="Alikhan N.F."/>
            <person name="Baker D."/>
            <person name="Gharbi K."/>
            <person name="Hall N."/>
            <person name="Watson M."/>
            <person name="Adriaenssens E.M."/>
            <person name="Foster-Nyarko E."/>
            <person name="Jarju S."/>
            <person name="Secka A."/>
            <person name="Antonio M."/>
            <person name="Oren A."/>
            <person name="Chaudhuri R.R."/>
            <person name="La Ragione R."/>
            <person name="Hildebrand F."/>
            <person name="Pallen M.J."/>
        </authorList>
    </citation>
    <scope>NUCLEOTIDE SEQUENCE</scope>
    <source>
        <strain evidence="14">517</strain>
    </source>
</reference>
<name>A0A940DHF7_9FIRM</name>
<keyword evidence="7 11" id="KW-0028">Amino-acid biosynthesis</keyword>
<dbReference type="Gene3D" id="3.90.1150.10">
    <property type="entry name" value="Aspartate Aminotransferase, domain 1"/>
    <property type="match status" value="1"/>
</dbReference>
<feature type="modified residue" description="N6-(pyridoxal phosphate)lysine" evidence="11 12">
    <location>
        <position position="228"/>
    </location>
</feature>
<dbReference type="CDD" id="cd00378">
    <property type="entry name" value="SHMT"/>
    <property type="match status" value="1"/>
</dbReference>
<dbReference type="HAMAP" id="MF_00051">
    <property type="entry name" value="SHMT"/>
    <property type="match status" value="1"/>
</dbReference>
<comment type="similarity">
    <text evidence="3 11">Belongs to the SHMT family.</text>
</comment>
<evidence type="ECO:0000256" key="2">
    <source>
        <dbReference type="ARBA" id="ARBA00004496"/>
    </source>
</evidence>
<dbReference type="InterPro" id="IPR015424">
    <property type="entry name" value="PyrdxlP-dep_Trfase"/>
</dbReference>
<organism evidence="14 15">
    <name type="scientific">Candidatus Stercoripulliclostridium pullicola</name>
    <dbReference type="NCBI Taxonomy" id="2840953"/>
    <lineage>
        <taxon>Bacteria</taxon>
        <taxon>Bacillati</taxon>
        <taxon>Bacillota</taxon>
        <taxon>Clostridia</taxon>
        <taxon>Eubacteriales</taxon>
        <taxon>Candidatus Stercoripulliclostridium</taxon>
    </lineage>
</organism>
<keyword evidence="5 11" id="KW-0963">Cytoplasm</keyword>
<feature type="domain" description="Serine hydroxymethyltransferase-like" evidence="13">
    <location>
        <begin position="7"/>
        <end position="383"/>
    </location>
</feature>
<evidence type="ECO:0000256" key="5">
    <source>
        <dbReference type="ARBA" id="ARBA00022490"/>
    </source>
</evidence>
<dbReference type="PANTHER" id="PTHR11680:SF35">
    <property type="entry name" value="SERINE HYDROXYMETHYLTRANSFERASE 1"/>
    <property type="match status" value="1"/>
</dbReference>
<dbReference type="FunFam" id="3.40.640.10:FF:000001">
    <property type="entry name" value="Serine hydroxymethyltransferase"/>
    <property type="match status" value="1"/>
</dbReference>
<dbReference type="InterPro" id="IPR001085">
    <property type="entry name" value="Ser_HO-MeTrfase"/>
</dbReference>
<evidence type="ECO:0000256" key="6">
    <source>
        <dbReference type="ARBA" id="ARBA00022563"/>
    </source>
</evidence>
<evidence type="ECO:0000256" key="10">
    <source>
        <dbReference type="ARBA" id="ARBA00054606"/>
    </source>
</evidence>
<dbReference type="GO" id="GO:0035999">
    <property type="term" value="P:tetrahydrofolate interconversion"/>
    <property type="evidence" value="ECO:0007669"/>
    <property type="project" value="UniProtKB-UniRule"/>
</dbReference>
<evidence type="ECO:0000259" key="13">
    <source>
        <dbReference type="Pfam" id="PF00464"/>
    </source>
</evidence>
<dbReference type="InterPro" id="IPR049943">
    <property type="entry name" value="Ser_HO-MeTrfase-like"/>
</dbReference>
<reference evidence="14" key="1">
    <citation type="submission" date="2020-10" db="EMBL/GenBank/DDBJ databases">
        <authorList>
            <person name="Gilroy R."/>
        </authorList>
    </citation>
    <scope>NUCLEOTIDE SEQUENCE</scope>
    <source>
        <strain evidence="14">517</strain>
    </source>
</reference>